<dbReference type="Proteomes" id="UP000279833">
    <property type="component" value="Unassembled WGS sequence"/>
</dbReference>
<keyword evidence="3" id="KW-0378">Hydrolase</keyword>
<feature type="domain" description="Ubiquitin-like protease family profile" evidence="5">
    <location>
        <begin position="12"/>
        <end position="173"/>
    </location>
</feature>
<reference evidence="8" key="1">
    <citation type="submission" date="2016-06" db="UniProtKB">
        <authorList>
            <consortium name="WormBaseParasite"/>
        </authorList>
    </citation>
    <scope>IDENTIFICATION</scope>
</reference>
<reference evidence="6 7" key="2">
    <citation type="submission" date="2018-11" db="EMBL/GenBank/DDBJ databases">
        <authorList>
            <consortium name="Pathogen Informatics"/>
        </authorList>
    </citation>
    <scope>NUCLEOTIDE SEQUENCE [LARGE SCALE GENOMIC DNA]</scope>
    <source>
        <strain evidence="6">Dakar</strain>
        <strain evidence="7">Dakar, Senegal</strain>
    </source>
</reference>
<dbReference type="InterPro" id="IPR003653">
    <property type="entry name" value="Peptidase_C48_C"/>
</dbReference>
<accession>A0A183JDP7</accession>
<dbReference type="InterPro" id="IPR038765">
    <property type="entry name" value="Papain-like_cys_pep_sf"/>
</dbReference>
<dbReference type="GO" id="GO:0008234">
    <property type="term" value="F:cysteine-type peptidase activity"/>
    <property type="evidence" value="ECO:0007669"/>
    <property type="project" value="UniProtKB-KW"/>
</dbReference>
<sequence length="216" mass="24523">MSSDVILNYYESLLHRDDLDTLKEGCFVNDNIITFHLEYLRHTKLCHSSNILLMDPAASQLLKLMDEESIRLVLDPLEFKSKDWVFLVINDSASRVSSGGCHWSLLVYSPLLVHGFYLDSLNSSPNFSEAITLCNKLCTYLGVSFVDMKLPNVIKQNNGYDCGIFCMVFIEIICDMILKGDMSWQMSLSTDMVSHQVMHKRKSLLECIYGLSTANA</sequence>
<dbReference type="Gene3D" id="3.40.395.10">
    <property type="entry name" value="Adenoviral Proteinase, Chain A"/>
    <property type="match status" value="1"/>
</dbReference>
<dbReference type="GO" id="GO:0000338">
    <property type="term" value="P:protein deneddylation"/>
    <property type="evidence" value="ECO:0007669"/>
    <property type="project" value="TreeGrafter"/>
</dbReference>
<dbReference type="PANTHER" id="PTHR46468:SF1">
    <property type="entry name" value="SENTRIN-SPECIFIC PROTEASE 8"/>
    <property type="match status" value="1"/>
</dbReference>
<evidence type="ECO:0000256" key="3">
    <source>
        <dbReference type="ARBA" id="ARBA00022801"/>
    </source>
</evidence>
<evidence type="ECO:0000256" key="4">
    <source>
        <dbReference type="ARBA" id="ARBA00022807"/>
    </source>
</evidence>
<dbReference type="PANTHER" id="PTHR46468">
    <property type="entry name" value="SENTRIN-SPECIFIC PROTEASE 8"/>
    <property type="match status" value="1"/>
</dbReference>
<evidence type="ECO:0000259" key="5">
    <source>
        <dbReference type="PROSITE" id="PS50600"/>
    </source>
</evidence>
<protein>
    <submittedName>
        <fullName evidence="8">ULP_PROTEASE domain-containing protein</fullName>
    </submittedName>
</protein>
<name>A0A183JDP7_9TREM</name>
<dbReference type="InterPro" id="IPR044613">
    <property type="entry name" value="Nep1/2-like"/>
</dbReference>
<evidence type="ECO:0000313" key="7">
    <source>
        <dbReference type="Proteomes" id="UP000279833"/>
    </source>
</evidence>
<dbReference type="GO" id="GO:0006508">
    <property type="term" value="P:proteolysis"/>
    <property type="evidence" value="ECO:0007669"/>
    <property type="project" value="UniProtKB-KW"/>
</dbReference>
<dbReference type="Pfam" id="PF02902">
    <property type="entry name" value="Peptidase_C48"/>
    <property type="match status" value="1"/>
</dbReference>
<keyword evidence="2" id="KW-0645">Protease</keyword>
<evidence type="ECO:0000256" key="2">
    <source>
        <dbReference type="ARBA" id="ARBA00022670"/>
    </source>
</evidence>
<dbReference type="STRING" id="6186.A0A183JDP7"/>
<organism evidence="8">
    <name type="scientific">Schistosoma curassoni</name>
    <dbReference type="NCBI Taxonomy" id="6186"/>
    <lineage>
        <taxon>Eukaryota</taxon>
        <taxon>Metazoa</taxon>
        <taxon>Spiralia</taxon>
        <taxon>Lophotrochozoa</taxon>
        <taxon>Platyhelminthes</taxon>
        <taxon>Trematoda</taxon>
        <taxon>Digenea</taxon>
        <taxon>Strigeidida</taxon>
        <taxon>Schistosomatoidea</taxon>
        <taxon>Schistosomatidae</taxon>
        <taxon>Schistosoma</taxon>
    </lineage>
</organism>
<comment type="similarity">
    <text evidence="1">Belongs to the peptidase C48 family.</text>
</comment>
<proteinExistence type="inferred from homology"/>
<keyword evidence="7" id="KW-1185">Reference proteome</keyword>
<keyword evidence="4" id="KW-0788">Thiol protease</keyword>
<dbReference type="WBParaSite" id="SCUD_0000080901-mRNA-1">
    <property type="protein sequence ID" value="SCUD_0000080901-mRNA-1"/>
    <property type="gene ID" value="SCUD_0000080901"/>
</dbReference>
<evidence type="ECO:0000256" key="1">
    <source>
        <dbReference type="ARBA" id="ARBA00005234"/>
    </source>
</evidence>
<dbReference type="SUPFAM" id="SSF54001">
    <property type="entry name" value="Cysteine proteinases"/>
    <property type="match status" value="1"/>
</dbReference>
<evidence type="ECO:0000313" key="6">
    <source>
        <dbReference type="EMBL" id="VDO63941.1"/>
    </source>
</evidence>
<gene>
    <name evidence="6" type="ORF">SCUD_LOCUS810</name>
</gene>
<dbReference type="PROSITE" id="PS50600">
    <property type="entry name" value="ULP_PROTEASE"/>
    <property type="match status" value="1"/>
</dbReference>
<evidence type="ECO:0000313" key="8">
    <source>
        <dbReference type="WBParaSite" id="SCUD_0000080901-mRNA-1"/>
    </source>
</evidence>
<dbReference type="AlphaFoldDB" id="A0A183JDP7"/>
<dbReference type="OrthoDB" id="5065855at2759"/>
<dbReference type="GO" id="GO:0019784">
    <property type="term" value="F:deNEDDylase activity"/>
    <property type="evidence" value="ECO:0007669"/>
    <property type="project" value="InterPro"/>
</dbReference>
<dbReference type="EMBL" id="UZAK01000597">
    <property type="protein sequence ID" value="VDO63941.1"/>
    <property type="molecule type" value="Genomic_DNA"/>
</dbReference>